<dbReference type="Proteomes" id="UP000178336">
    <property type="component" value="Unassembled WGS sequence"/>
</dbReference>
<evidence type="ECO:0000313" key="3">
    <source>
        <dbReference type="Proteomes" id="UP000178336"/>
    </source>
</evidence>
<dbReference type="EMBL" id="MFBN01000012">
    <property type="protein sequence ID" value="OGD95702.1"/>
    <property type="molecule type" value="Genomic_DNA"/>
</dbReference>
<dbReference type="SMART" id="SM00393">
    <property type="entry name" value="R3H"/>
    <property type="match status" value="1"/>
</dbReference>
<dbReference type="AlphaFoldDB" id="A0A1F5GUY1"/>
<evidence type="ECO:0000259" key="1">
    <source>
        <dbReference type="PROSITE" id="PS51061"/>
    </source>
</evidence>
<dbReference type="InterPro" id="IPR039247">
    <property type="entry name" value="KhpB"/>
</dbReference>
<dbReference type="InterPro" id="IPR001374">
    <property type="entry name" value="R3H_dom"/>
</dbReference>
<reference evidence="2 3" key="1">
    <citation type="journal article" date="2016" name="Nat. Commun.">
        <title>Thousands of microbial genomes shed light on interconnected biogeochemical processes in an aquifer system.</title>
        <authorList>
            <person name="Anantharaman K."/>
            <person name="Brown C.T."/>
            <person name="Hug L.A."/>
            <person name="Sharon I."/>
            <person name="Castelle C.J."/>
            <person name="Probst A.J."/>
            <person name="Thomas B.C."/>
            <person name="Singh A."/>
            <person name="Wilkins M.J."/>
            <person name="Karaoz U."/>
            <person name="Brodie E.L."/>
            <person name="Williams K.H."/>
            <person name="Hubbard S.S."/>
            <person name="Banfield J.F."/>
        </authorList>
    </citation>
    <scope>NUCLEOTIDE SEQUENCE [LARGE SCALE GENOMIC DNA]</scope>
</reference>
<protein>
    <recommendedName>
        <fullName evidence="1">R3H domain-containing protein</fullName>
    </recommendedName>
</protein>
<feature type="domain" description="R3H" evidence="1">
    <location>
        <begin position="88"/>
        <end position="154"/>
    </location>
</feature>
<dbReference type="Gene3D" id="3.30.1370.50">
    <property type="entry name" value="R3H-like domain"/>
    <property type="match status" value="1"/>
</dbReference>
<dbReference type="SUPFAM" id="SSF82708">
    <property type="entry name" value="R3H domain"/>
    <property type="match status" value="1"/>
</dbReference>
<dbReference type="GO" id="GO:0003723">
    <property type="term" value="F:RNA binding"/>
    <property type="evidence" value="ECO:0007669"/>
    <property type="project" value="InterPro"/>
</dbReference>
<dbReference type="PANTHER" id="PTHR35800:SF1">
    <property type="entry name" value="RNA-BINDING PROTEIN KHPB"/>
    <property type="match status" value="1"/>
</dbReference>
<dbReference type="PANTHER" id="PTHR35800">
    <property type="entry name" value="PROTEIN JAG"/>
    <property type="match status" value="1"/>
</dbReference>
<dbReference type="PROSITE" id="PS51061">
    <property type="entry name" value="R3H"/>
    <property type="match status" value="1"/>
</dbReference>
<dbReference type="Pfam" id="PF01424">
    <property type="entry name" value="R3H"/>
    <property type="match status" value="1"/>
</dbReference>
<comment type="caution">
    <text evidence="2">The sequence shown here is derived from an EMBL/GenBank/DDBJ whole genome shotgun (WGS) entry which is preliminary data.</text>
</comment>
<gene>
    <name evidence="2" type="ORF">A3A48_03060</name>
</gene>
<evidence type="ECO:0000313" key="2">
    <source>
        <dbReference type="EMBL" id="OGD95702.1"/>
    </source>
</evidence>
<dbReference type="InterPro" id="IPR034079">
    <property type="entry name" value="R3H_KhpB"/>
</dbReference>
<organism evidence="2 3">
    <name type="scientific">Candidatus Curtissbacteria bacterium RIFCSPLOWO2_01_FULL_37_9</name>
    <dbReference type="NCBI Taxonomy" id="1797724"/>
    <lineage>
        <taxon>Bacteria</taxon>
        <taxon>Candidatus Curtissiibacteriota</taxon>
    </lineage>
</organism>
<name>A0A1F5GUY1_9BACT</name>
<dbReference type="CDD" id="cd02644">
    <property type="entry name" value="R3H_jag"/>
    <property type="match status" value="1"/>
</dbReference>
<dbReference type="Gene3D" id="3.30.300.20">
    <property type="match status" value="1"/>
</dbReference>
<dbReference type="InterPro" id="IPR015946">
    <property type="entry name" value="KH_dom-like_a/b"/>
</dbReference>
<dbReference type="STRING" id="1797724.A3A48_03060"/>
<proteinExistence type="predicted"/>
<accession>A0A1F5GUY1</accession>
<dbReference type="InterPro" id="IPR036867">
    <property type="entry name" value="R3H_dom_sf"/>
</dbReference>
<sequence length="157" mass="17472">MAKQKLDENFVAEEIRKLIEALGVSATVEVSSQNGIFFIDIDSPDSALLIGKHGVNLESLQFVLAVRIKTLTNLDDFEVFVDVNSWRKQKEERLKQMAHTLASKVAQSKTNEVLYNLKSSERRVIHTALTDHPDVVTLSEGEGLQRILVISPKNAGS</sequence>